<gene>
    <name evidence="10" type="ORF">HNQ52_003186</name>
</gene>
<organism evidence="10 11">
    <name type="scientific">Chiayiivirga flava</name>
    <dbReference type="NCBI Taxonomy" id="659595"/>
    <lineage>
        <taxon>Bacteria</taxon>
        <taxon>Pseudomonadati</taxon>
        <taxon>Pseudomonadota</taxon>
        <taxon>Gammaproteobacteria</taxon>
        <taxon>Lysobacterales</taxon>
        <taxon>Lysobacteraceae</taxon>
        <taxon>Chiayiivirga</taxon>
    </lineage>
</organism>
<dbReference type="NCBIfam" id="TIGR02937">
    <property type="entry name" value="sigma70-ECF"/>
    <property type="match status" value="1"/>
</dbReference>
<keyword evidence="3 6" id="KW-0731">Sigma factor</keyword>
<dbReference type="InterPro" id="IPR013324">
    <property type="entry name" value="RNA_pol_sigma_r3/r4-like"/>
</dbReference>
<dbReference type="AlphaFoldDB" id="A0A7W8D819"/>
<dbReference type="CDD" id="cd06171">
    <property type="entry name" value="Sigma70_r4"/>
    <property type="match status" value="1"/>
</dbReference>
<keyword evidence="4 6" id="KW-0238">DNA-binding</keyword>
<dbReference type="Gene3D" id="1.10.10.10">
    <property type="entry name" value="Winged helix-like DNA-binding domain superfamily/Winged helix DNA-binding domain"/>
    <property type="match status" value="1"/>
</dbReference>
<dbReference type="InterPro" id="IPR013325">
    <property type="entry name" value="RNA_pol_sigma_r2"/>
</dbReference>
<dbReference type="InterPro" id="IPR014284">
    <property type="entry name" value="RNA_pol_sigma-70_dom"/>
</dbReference>
<evidence type="ECO:0000256" key="7">
    <source>
        <dbReference type="SAM" id="Coils"/>
    </source>
</evidence>
<evidence type="ECO:0000313" key="11">
    <source>
        <dbReference type="Proteomes" id="UP000521199"/>
    </source>
</evidence>
<dbReference type="Pfam" id="PF04542">
    <property type="entry name" value="Sigma70_r2"/>
    <property type="match status" value="1"/>
</dbReference>
<dbReference type="Gene3D" id="1.10.1740.10">
    <property type="match status" value="1"/>
</dbReference>
<accession>A0A7W8D819</accession>
<dbReference type="InterPro" id="IPR036388">
    <property type="entry name" value="WH-like_DNA-bd_sf"/>
</dbReference>
<evidence type="ECO:0000259" key="8">
    <source>
        <dbReference type="Pfam" id="PF04542"/>
    </source>
</evidence>
<dbReference type="InterPro" id="IPR007627">
    <property type="entry name" value="RNA_pol_sigma70_r2"/>
</dbReference>
<keyword evidence="11" id="KW-1185">Reference proteome</keyword>
<keyword evidence="5 6" id="KW-0804">Transcription</keyword>
<dbReference type="Proteomes" id="UP000521199">
    <property type="component" value="Unassembled WGS sequence"/>
</dbReference>
<evidence type="ECO:0000313" key="10">
    <source>
        <dbReference type="EMBL" id="MBB5209614.1"/>
    </source>
</evidence>
<dbReference type="EMBL" id="JACHHP010000007">
    <property type="protein sequence ID" value="MBB5209614.1"/>
    <property type="molecule type" value="Genomic_DNA"/>
</dbReference>
<evidence type="ECO:0000259" key="9">
    <source>
        <dbReference type="Pfam" id="PF08281"/>
    </source>
</evidence>
<dbReference type="PROSITE" id="PS01063">
    <property type="entry name" value="SIGMA70_ECF"/>
    <property type="match status" value="1"/>
</dbReference>
<feature type="domain" description="RNA polymerase sigma factor 70 region 4 type 2" evidence="9">
    <location>
        <begin position="130"/>
        <end position="181"/>
    </location>
</feature>
<dbReference type="PANTHER" id="PTHR43133:SF8">
    <property type="entry name" value="RNA POLYMERASE SIGMA FACTOR HI_1459-RELATED"/>
    <property type="match status" value="1"/>
</dbReference>
<evidence type="ECO:0000256" key="2">
    <source>
        <dbReference type="ARBA" id="ARBA00023015"/>
    </source>
</evidence>
<reference evidence="10 11" key="1">
    <citation type="submission" date="2020-08" db="EMBL/GenBank/DDBJ databases">
        <title>Genomic Encyclopedia of Type Strains, Phase IV (KMG-IV): sequencing the most valuable type-strain genomes for metagenomic binning, comparative biology and taxonomic classification.</title>
        <authorList>
            <person name="Goeker M."/>
        </authorList>
    </citation>
    <scope>NUCLEOTIDE SEQUENCE [LARGE SCALE GENOMIC DNA]</scope>
    <source>
        <strain evidence="10 11">DSM 24163</strain>
    </source>
</reference>
<feature type="domain" description="RNA polymerase sigma-70 region 2" evidence="8">
    <location>
        <begin position="35"/>
        <end position="101"/>
    </location>
</feature>
<comment type="caution">
    <text evidence="10">The sequence shown here is derived from an EMBL/GenBank/DDBJ whole genome shotgun (WGS) entry which is preliminary data.</text>
</comment>
<evidence type="ECO:0000256" key="6">
    <source>
        <dbReference type="RuleBase" id="RU000716"/>
    </source>
</evidence>
<evidence type="ECO:0000256" key="5">
    <source>
        <dbReference type="ARBA" id="ARBA00023163"/>
    </source>
</evidence>
<dbReference type="SUPFAM" id="SSF88659">
    <property type="entry name" value="Sigma3 and sigma4 domains of RNA polymerase sigma factors"/>
    <property type="match status" value="1"/>
</dbReference>
<dbReference type="GO" id="GO:0003677">
    <property type="term" value="F:DNA binding"/>
    <property type="evidence" value="ECO:0007669"/>
    <property type="project" value="UniProtKB-KW"/>
</dbReference>
<dbReference type="SUPFAM" id="SSF88946">
    <property type="entry name" value="Sigma2 domain of RNA polymerase sigma factors"/>
    <property type="match status" value="1"/>
</dbReference>
<proteinExistence type="inferred from homology"/>
<dbReference type="GO" id="GO:0006352">
    <property type="term" value="P:DNA-templated transcription initiation"/>
    <property type="evidence" value="ECO:0007669"/>
    <property type="project" value="InterPro"/>
</dbReference>
<dbReference type="RefSeq" id="WP_183962152.1">
    <property type="nucleotide sequence ID" value="NZ_JACHHP010000007.1"/>
</dbReference>
<feature type="coiled-coil region" evidence="7">
    <location>
        <begin position="160"/>
        <end position="187"/>
    </location>
</feature>
<dbReference type="GO" id="GO:0016987">
    <property type="term" value="F:sigma factor activity"/>
    <property type="evidence" value="ECO:0007669"/>
    <property type="project" value="UniProtKB-KW"/>
</dbReference>
<keyword evidence="7" id="KW-0175">Coiled coil</keyword>
<dbReference type="PANTHER" id="PTHR43133">
    <property type="entry name" value="RNA POLYMERASE ECF-TYPE SIGMA FACTO"/>
    <property type="match status" value="1"/>
</dbReference>
<dbReference type="Pfam" id="PF08281">
    <property type="entry name" value="Sigma70_r4_2"/>
    <property type="match status" value="1"/>
</dbReference>
<dbReference type="InterPro" id="IPR013249">
    <property type="entry name" value="RNA_pol_sigma70_r4_t2"/>
</dbReference>
<evidence type="ECO:0000256" key="1">
    <source>
        <dbReference type="ARBA" id="ARBA00010641"/>
    </source>
</evidence>
<evidence type="ECO:0000256" key="3">
    <source>
        <dbReference type="ARBA" id="ARBA00023082"/>
    </source>
</evidence>
<comment type="similarity">
    <text evidence="1 6">Belongs to the sigma-70 factor family. ECF subfamily.</text>
</comment>
<dbReference type="InterPro" id="IPR000838">
    <property type="entry name" value="RNA_pol_sigma70_ECF_CS"/>
</dbReference>
<protein>
    <recommendedName>
        <fullName evidence="6">RNA polymerase sigma factor</fullName>
    </recommendedName>
</protein>
<name>A0A7W8D819_9GAMM</name>
<evidence type="ECO:0000256" key="4">
    <source>
        <dbReference type="ARBA" id="ARBA00023125"/>
    </source>
</evidence>
<dbReference type="InterPro" id="IPR039425">
    <property type="entry name" value="RNA_pol_sigma-70-like"/>
</dbReference>
<dbReference type="NCBIfam" id="NF004113">
    <property type="entry name" value="PRK05602.1"/>
    <property type="match status" value="1"/>
</dbReference>
<sequence>MTSASPQHAPVRVDPDRHDIARAAGGDNAAFARIVDRHLARVHALAYRALGSVAEAEEVVQDAFLRTWKQLPAWREGEALLSTWLHRVTLNLANDRLRRRREQVPIDDVDLHSHDPQPEHALLAEQREHRLQAALQALPERQRDALLLCHYEGVSNAQAALTLEVSVDALESLLARARRQLRASLADA</sequence>
<keyword evidence="2 6" id="KW-0805">Transcription regulation</keyword>